<evidence type="ECO:0000313" key="2">
    <source>
        <dbReference type="Proteomes" id="UP000609879"/>
    </source>
</evidence>
<reference evidence="1 2" key="1">
    <citation type="submission" date="2021-01" db="EMBL/GenBank/DDBJ databases">
        <title>Whole genome shotgun sequence of Actinoplanes deccanensis NBRC 13994.</title>
        <authorList>
            <person name="Komaki H."/>
            <person name="Tamura T."/>
        </authorList>
    </citation>
    <scope>NUCLEOTIDE SEQUENCE [LARGE SCALE GENOMIC DNA]</scope>
    <source>
        <strain evidence="1 2">NBRC 13994</strain>
    </source>
</reference>
<keyword evidence="2" id="KW-1185">Reference proteome</keyword>
<evidence type="ECO:0008006" key="3">
    <source>
        <dbReference type="Google" id="ProtNLM"/>
    </source>
</evidence>
<evidence type="ECO:0000313" key="1">
    <source>
        <dbReference type="EMBL" id="GID73134.1"/>
    </source>
</evidence>
<comment type="caution">
    <text evidence="1">The sequence shown here is derived from an EMBL/GenBank/DDBJ whole genome shotgun (WGS) entry which is preliminary data.</text>
</comment>
<accession>A0ABQ3XZG6</accession>
<name>A0ABQ3XZG6_9ACTN</name>
<sequence length="89" mass="8858">MHLTHVAVAATVTLSVAGISYSALDPKSLEAKAQAVADRATCRTVDSAIVAYAGINGTAPKSVADIAGYVKGDISAYTIVHGQAAGPGC</sequence>
<dbReference type="Proteomes" id="UP000609879">
    <property type="component" value="Unassembled WGS sequence"/>
</dbReference>
<dbReference type="EMBL" id="BOMI01000029">
    <property type="protein sequence ID" value="GID73134.1"/>
    <property type="molecule type" value="Genomic_DNA"/>
</dbReference>
<protein>
    <recommendedName>
        <fullName evidence="3">DUF732 domain-containing protein</fullName>
    </recommendedName>
</protein>
<organism evidence="1 2">
    <name type="scientific">Paractinoplanes deccanensis</name>
    <dbReference type="NCBI Taxonomy" id="113561"/>
    <lineage>
        <taxon>Bacteria</taxon>
        <taxon>Bacillati</taxon>
        <taxon>Actinomycetota</taxon>
        <taxon>Actinomycetes</taxon>
        <taxon>Micromonosporales</taxon>
        <taxon>Micromonosporaceae</taxon>
        <taxon>Paractinoplanes</taxon>
    </lineage>
</organism>
<proteinExistence type="predicted"/>
<gene>
    <name evidence="1" type="ORF">Ade02nite_17750</name>
</gene>